<dbReference type="OrthoDB" id="9773999at2"/>
<dbReference type="CDD" id="cd00165">
    <property type="entry name" value="S4"/>
    <property type="match status" value="1"/>
</dbReference>
<evidence type="ECO:0000313" key="9">
    <source>
        <dbReference type="Proteomes" id="UP000256388"/>
    </source>
</evidence>
<evidence type="ECO:0000259" key="7">
    <source>
        <dbReference type="SMART" id="SM00363"/>
    </source>
</evidence>
<dbReference type="SMART" id="SM00363">
    <property type="entry name" value="S4"/>
    <property type="match status" value="1"/>
</dbReference>
<evidence type="ECO:0000256" key="6">
    <source>
        <dbReference type="RuleBase" id="RU362028"/>
    </source>
</evidence>
<organism evidence="8 9">
    <name type="scientific">Pelolinea submarina</name>
    <dbReference type="NCBI Taxonomy" id="913107"/>
    <lineage>
        <taxon>Bacteria</taxon>
        <taxon>Bacillati</taxon>
        <taxon>Chloroflexota</taxon>
        <taxon>Anaerolineae</taxon>
        <taxon>Anaerolineales</taxon>
        <taxon>Anaerolineaceae</taxon>
        <taxon>Pelolinea</taxon>
    </lineage>
</organism>
<protein>
    <recommendedName>
        <fullName evidence="6">Pseudouridine synthase</fullName>
        <ecNumber evidence="6">5.4.99.-</ecNumber>
    </recommendedName>
</protein>
<dbReference type="Proteomes" id="UP000256388">
    <property type="component" value="Unassembled WGS sequence"/>
</dbReference>
<keyword evidence="5" id="KW-0694">RNA-binding</keyword>
<dbReference type="InterPro" id="IPR050188">
    <property type="entry name" value="RluA_PseudoU_synthase"/>
</dbReference>
<dbReference type="GO" id="GO:0120159">
    <property type="term" value="F:rRNA pseudouridine synthase activity"/>
    <property type="evidence" value="ECO:0007669"/>
    <property type="project" value="UniProtKB-ARBA"/>
</dbReference>
<evidence type="ECO:0000256" key="5">
    <source>
        <dbReference type="PROSITE-ProRule" id="PRU00182"/>
    </source>
</evidence>
<comment type="similarity">
    <text evidence="2 6">Belongs to the pseudouridine synthase RluA family.</text>
</comment>
<dbReference type="SUPFAM" id="SSF55120">
    <property type="entry name" value="Pseudouridine synthase"/>
    <property type="match status" value="1"/>
</dbReference>
<gene>
    <name evidence="8" type="ORF">DFR64_1129</name>
</gene>
<accession>A0A347ZSA3</accession>
<keyword evidence="3 6" id="KW-0413">Isomerase</keyword>
<dbReference type="InterPro" id="IPR006145">
    <property type="entry name" value="PsdUridine_synth_RsuA/RluA"/>
</dbReference>
<feature type="domain" description="RNA-binding S4" evidence="7">
    <location>
        <begin position="16"/>
        <end position="76"/>
    </location>
</feature>
<dbReference type="Pfam" id="PF00849">
    <property type="entry name" value="PseudoU_synth_2"/>
    <property type="match status" value="1"/>
</dbReference>
<dbReference type="EMBL" id="QUMS01000001">
    <property type="protein sequence ID" value="REG11251.1"/>
    <property type="molecule type" value="Genomic_DNA"/>
</dbReference>
<reference evidence="8 9" key="1">
    <citation type="submission" date="2018-08" db="EMBL/GenBank/DDBJ databases">
        <title>Genomic Encyclopedia of Type Strains, Phase IV (KMG-IV): sequencing the most valuable type-strain genomes for metagenomic binning, comparative biology and taxonomic classification.</title>
        <authorList>
            <person name="Goeker M."/>
        </authorList>
    </citation>
    <scope>NUCLEOTIDE SEQUENCE [LARGE SCALE GENOMIC DNA]</scope>
    <source>
        <strain evidence="8 9">DSM 23923</strain>
    </source>
</reference>
<dbReference type="InterPro" id="IPR020103">
    <property type="entry name" value="PsdUridine_synth_cat_dom_sf"/>
</dbReference>
<dbReference type="InterPro" id="IPR002942">
    <property type="entry name" value="S4_RNA-bd"/>
</dbReference>
<dbReference type="PROSITE" id="PS50889">
    <property type="entry name" value="S4"/>
    <property type="match status" value="1"/>
</dbReference>
<dbReference type="Gene3D" id="3.30.2350.10">
    <property type="entry name" value="Pseudouridine synthase"/>
    <property type="match status" value="1"/>
</dbReference>
<sequence>MNTLIRNYIFDEDQPQRLDLYLSHKLPEYSRSQIQRLIKTGQVLVDDLMPKKSGQMLENGDRILVEVLPPAPLDLIPEPIDIPILFEDENVLAINKPAGMVVHPSAGHSKGTLVHAALAYTPFLAGIGGKMRPGIVHRLDKNTSGIILIAKNEASHKWLQQQFKDRLVVKKYLALVDGRPTTPTGRIIAPLMRDRNNRKRMAIAPEGEGRYAETEYRTLRDYKSHTYLEVHPLTGRTHQIRVHMASIGCPIAADTLYGYRNPSVNLDRHFLHAYQLSICLLGEKEPHHFLAELPVELTNVLEKLF</sequence>
<name>A0A347ZSA3_9CHLR</name>
<dbReference type="Pfam" id="PF01479">
    <property type="entry name" value="S4"/>
    <property type="match status" value="1"/>
</dbReference>
<evidence type="ECO:0000256" key="2">
    <source>
        <dbReference type="ARBA" id="ARBA00010876"/>
    </source>
</evidence>
<dbReference type="PROSITE" id="PS01129">
    <property type="entry name" value="PSI_RLU"/>
    <property type="match status" value="1"/>
</dbReference>
<comment type="caution">
    <text evidence="8">The sequence shown here is derived from an EMBL/GenBank/DDBJ whole genome shotgun (WGS) entry which is preliminary data.</text>
</comment>
<evidence type="ECO:0000256" key="1">
    <source>
        <dbReference type="ARBA" id="ARBA00000073"/>
    </source>
</evidence>
<dbReference type="GO" id="GO:0000455">
    <property type="term" value="P:enzyme-directed rRNA pseudouridine synthesis"/>
    <property type="evidence" value="ECO:0007669"/>
    <property type="project" value="TreeGrafter"/>
</dbReference>
<dbReference type="InterPro" id="IPR006225">
    <property type="entry name" value="PsdUridine_synth_RluC/D"/>
</dbReference>
<dbReference type="SUPFAM" id="SSF55174">
    <property type="entry name" value="Alpha-L RNA-binding motif"/>
    <property type="match status" value="1"/>
</dbReference>
<proteinExistence type="inferred from homology"/>
<dbReference type="PANTHER" id="PTHR21600:SF44">
    <property type="entry name" value="RIBOSOMAL LARGE SUBUNIT PSEUDOURIDINE SYNTHASE D"/>
    <property type="match status" value="1"/>
</dbReference>
<evidence type="ECO:0000256" key="3">
    <source>
        <dbReference type="ARBA" id="ARBA00023235"/>
    </source>
</evidence>
<dbReference type="GO" id="GO:0003723">
    <property type="term" value="F:RNA binding"/>
    <property type="evidence" value="ECO:0007669"/>
    <property type="project" value="UniProtKB-KW"/>
</dbReference>
<dbReference type="InterPro" id="IPR006224">
    <property type="entry name" value="PsdUridine_synth_RluA-like_CS"/>
</dbReference>
<comment type="function">
    <text evidence="6">Responsible for synthesis of pseudouridine from uracil.</text>
</comment>
<dbReference type="AlphaFoldDB" id="A0A347ZSA3"/>
<evidence type="ECO:0000256" key="4">
    <source>
        <dbReference type="PIRSR" id="PIRSR606225-1"/>
    </source>
</evidence>
<dbReference type="CDD" id="cd02869">
    <property type="entry name" value="PseudoU_synth_RluA_like"/>
    <property type="match status" value="1"/>
</dbReference>
<dbReference type="Gene3D" id="3.10.290.10">
    <property type="entry name" value="RNA-binding S4 domain"/>
    <property type="match status" value="1"/>
</dbReference>
<evidence type="ECO:0000313" key="8">
    <source>
        <dbReference type="EMBL" id="REG11251.1"/>
    </source>
</evidence>
<keyword evidence="9" id="KW-1185">Reference proteome</keyword>
<dbReference type="NCBIfam" id="TIGR00005">
    <property type="entry name" value="rluA_subfam"/>
    <property type="match status" value="1"/>
</dbReference>
<dbReference type="RefSeq" id="WP_116224387.1">
    <property type="nucleotide sequence ID" value="NZ_AP018437.1"/>
</dbReference>
<dbReference type="EC" id="5.4.99.-" evidence="6"/>
<dbReference type="InterPro" id="IPR036986">
    <property type="entry name" value="S4_RNA-bd_sf"/>
</dbReference>
<feature type="active site" evidence="4">
    <location>
        <position position="140"/>
    </location>
</feature>
<comment type="catalytic activity">
    <reaction evidence="1 6">
        <text>a uridine in RNA = a pseudouridine in RNA</text>
        <dbReference type="Rhea" id="RHEA:48348"/>
        <dbReference type="Rhea" id="RHEA-COMP:12068"/>
        <dbReference type="Rhea" id="RHEA-COMP:12069"/>
        <dbReference type="ChEBI" id="CHEBI:65314"/>
        <dbReference type="ChEBI" id="CHEBI:65315"/>
    </reaction>
</comment>
<dbReference type="PANTHER" id="PTHR21600">
    <property type="entry name" value="MITOCHONDRIAL RNA PSEUDOURIDINE SYNTHASE"/>
    <property type="match status" value="1"/>
</dbReference>